<sequence>MQLSREHAAELRDAVGDALTRREEFFRTACEHREDGSYVVERRGADSTGNSTVFDSFSEVRRLFERLPESFDASAMSTAGVTGSRRHMLVRHFAEHPTFPCSLSSRNPLEAEKDV</sequence>
<keyword evidence="2" id="KW-1185">Reference proteome</keyword>
<proteinExistence type="predicted"/>
<name>A0A6B0SIZ1_9EURY</name>
<evidence type="ECO:0000313" key="2">
    <source>
        <dbReference type="Proteomes" id="UP000471521"/>
    </source>
</evidence>
<dbReference type="OrthoDB" id="213303at2157"/>
<gene>
    <name evidence="1" type="ORF">GRX66_14540</name>
</gene>
<dbReference type="AlphaFoldDB" id="A0A6B0SIZ1"/>
<dbReference type="Proteomes" id="UP000471521">
    <property type="component" value="Unassembled WGS sequence"/>
</dbReference>
<dbReference type="InterPro" id="IPR055950">
    <property type="entry name" value="DUF7528"/>
</dbReference>
<dbReference type="RefSeq" id="WP_159527206.1">
    <property type="nucleotide sequence ID" value="NZ_WUUU01000149.1"/>
</dbReference>
<dbReference type="Pfam" id="PF24372">
    <property type="entry name" value="DUF7528"/>
    <property type="match status" value="1"/>
</dbReference>
<evidence type="ECO:0000313" key="1">
    <source>
        <dbReference type="EMBL" id="MXR21764.1"/>
    </source>
</evidence>
<reference evidence="1 2" key="1">
    <citation type="submission" date="2019-12" db="EMBL/GenBank/DDBJ databases">
        <title>Isolation and characterization of three novel carbon monoxide-oxidizing members of Halobacteria from salione crusts and soils.</title>
        <authorList>
            <person name="Myers M.R."/>
            <person name="King G.M."/>
        </authorList>
    </citation>
    <scope>NUCLEOTIDE SEQUENCE [LARGE SCALE GENOMIC DNA]</scope>
    <source>
        <strain evidence="1 2">PCN9</strain>
    </source>
</reference>
<organism evidence="1 2">
    <name type="scientific">Halobacterium bonnevillei</name>
    <dbReference type="NCBI Taxonomy" id="2692200"/>
    <lineage>
        <taxon>Archaea</taxon>
        <taxon>Methanobacteriati</taxon>
        <taxon>Methanobacteriota</taxon>
        <taxon>Stenosarchaea group</taxon>
        <taxon>Halobacteria</taxon>
        <taxon>Halobacteriales</taxon>
        <taxon>Halobacteriaceae</taxon>
        <taxon>Halobacterium</taxon>
    </lineage>
</organism>
<protein>
    <submittedName>
        <fullName evidence="1">Uncharacterized protein</fullName>
    </submittedName>
</protein>
<accession>A0A6B0SIZ1</accession>
<comment type="caution">
    <text evidence="1">The sequence shown here is derived from an EMBL/GenBank/DDBJ whole genome shotgun (WGS) entry which is preliminary data.</text>
</comment>
<dbReference type="EMBL" id="WUUU01000149">
    <property type="protein sequence ID" value="MXR21764.1"/>
    <property type="molecule type" value="Genomic_DNA"/>
</dbReference>